<dbReference type="EMBL" id="CP046401">
    <property type="protein sequence ID" value="QGY43759.1"/>
    <property type="molecule type" value="Genomic_DNA"/>
</dbReference>
<dbReference type="AlphaFoldDB" id="A0A6I6JRC2"/>
<proteinExistence type="predicted"/>
<dbReference type="KEGG" id="mcos:GM418_08840"/>
<name>A0A6I6JRC2_9BACT</name>
<dbReference type="Proteomes" id="UP000428260">
    <property type="component" value="Chromosome"/>
</dbReference>
<organism evidence="1 2">
    <name type="scientific">Maribellus comscasis</name>
    <dbReference type="NCBI Taxonomy" id="2681766"/>
    <lineage>
        <taxon>Bacteria</taxon>
        <taxon>Pseudomonadati</taxon>
        <taxon>Bacteroidota</taxon>
        <taxon>Bacteroidia</taxon>
        <taxon>Marinilabiliales</taxon>
        <taxon>Prolixibacteraceae</taxon>
        <taxon>Maribellus</taxon>
    </lineage>
</organism>
<evidence type="ECO:0000313" key="1">
    <source>
        <dbReference type="EMBL" id="QGY43759.1"/>
    </source>
</evidence>
<reference evidence="1 2" key="1">
    <citation type="submission" date="2019-11" db="EMBL/GenBank/DDBJ databases">
        <authorList>
            <person name="Zheng R.K."/>
            <person name="Sun C.M."/>
        </authorList>
    </citation>
    <scope>NUCLEOTIDE SEQUENCE [LARGE SCALE GENOMIC DNA]</scope>
    <source>
        <strain evidence="1 2">WC007</strain>
    </source>
</reference>
<protein>
    <submittedName>
        <fullName evidence="1">Uncharacterized protein</fullName>
    </submittedName>
</protein>
<dbReference type="RefSeq" id="WP_158865209.1">
    <property type="nucleotide sequence ID" value="NZ_CP046401.1"/>
</dbReference>
<gene>
    <name evidence="1" type="ORF">GM418_08840</name>
</gene>
<sequence>MENRFSFFLTDEEKEQVKEAIQVLVSVLEPKLMTLTPEERKELPKMGDKTVAFVEKAVEYAEQYPSYIPAFIDVSETRSDFEAVKAIRLYYTQLQRLTDTLDDSMLLAGSEAYISSLSVYKVLKNAAGMGQPGAEEAVAELAARFPRGKRTTVTE</sequence>
<keyword evidence="2" id="KW-1185">Reference proteome</keyword>
<evidence type="ECO:0000313" key="2">
    <source>
        <dbReference type="Proteomes" id="UP000428260"/>
    </source>
</evidence>
<accession>A0A6I6JRC2</accession>